<dbReference type="EMBL" id="PVWJ01000068">
    <property type="protein sequence ID" value="PSB02223.1"/>
    <property type="molecule type" value="Genomic_DNA"/>
</dbReference>
<dbReference type="InterPro" id="IPR050447">
    <property type="entry name" value="Erg6_SMT_methyltransf"/>
</dbReference>
<protein>
    <submittedName>
        <fullName evidence="2">SAM-dependent methyltransferase</fullName>
    </submittedName>
</protein>
<dbReference type="RefSeq" id="WP_106289316.1">
    <property type="nucleotide sequence ID" value="NZ_CAWNTC010000084.1"/>
</dbReference>
<keyword evidence="2" id="KW-0808">Transferase</keyword>
<dbReference type="GO" id="GO:0008168">
    <property type="term" value="F:methyltransferase activity"/>
    <property type="evidence" value="ECO:0007669"/>
    <property type="project" value="UniProtKB-KW"/>
</dbReference>
<dbReference type="AlphaFoldDB" id="A0A2T1C283"/>
<evidence type="ECO:0000313" key="2">
    <source>
        <dbReference type="EMBL" id="PSB02223.1"/>
    </source>
</evidence>
<reference evidence="2 3" key="2">
    <citation type="submission" date="2018-03" db="EMBL/GenBank/DDBJ databases">
        <title>The ancient ancestry and fast evolution of plastids.</title>
        <authorList>
            <person name="Moore K.R."/>
            <person name="Magnabosco C."/>
            <person name="Momper L."/>
            <person name="Gold D.A."/>
            <person name="Bosak T."/>
            <person name="Fournier G.P."/>
        </authorList>
    </citation>
    <scope>NUCLEOTIDE SEQUENCE [LARGE SCALE GENOMIC DNA]</scope>
    <source>
        <strain evidence="2 3">CCAP 1448/3</strain>
    </source>
</reference>
<dbReference type="PANTHER" id="PTHR44068:SF11">
    <property type="entry name" value="GERANYL DIPHOSPHATE 2-C-METHYLTRANSFERASE"/>
    <property type="match status" value="1"/>
</dbReference>
<organism evidence="2 3">
    <name type="scientific">Merismopedia glauca CCAP 1448/3</name>
    <dbReference type="NCBI Taxonomy" id="1296344"/>
    <lineage>
        <taxon>Bacteria</taxon>
        <taxon>Bacillati</taxon>
        <taxon>Cyanobacteriota</taxon>
        <taxon>Cyanophyceae</taxon>
        <taxon>Synechococcales</taxon>
        <taxon>Merismopediaceae</taxon>
        <taxon>Merismopedia</taxon>
    </lineage>
</organism>
<evidence type="ECO:0000259" key="1">
    <source>
        <dbReference type="Pfam" id="PF13649"/>
    </source>
</evidence>
<evidence type="ECO:0000313" key="3">
    <source>
        <dbReference type="Proteomes" id="UP000238762"/>
    </source>
</evidence>
<name>A0A2T1C283_9CYAN</name>
<dbReference type="Pfam" id="PF13649">
    <property type="entry name" value="Methyltransf_25"/>
    <property type="match status" value="1"/>
</dbReference>
<dbReference type="PANTHER" id="PTHR44068">
    <property type="entry name" value="ZGC:194242"/>
    <property type="match status" value="1"/>
</dbReference>
<comment type="caution">
    <text evidence="2">The sequence shown here is derived from an EMBL/GenBank/DDBJ whole genome shotgun (WGS) entry which is preliminary data.</text>
</comment>
<proteinExistence type="predicted"/>
<dbReference type="GO" id="GO:0032259">
    <property type="term" value="P:methylation"/>
    <property type="evidence" value="ECO:0007669"/>
    <property type="project" value="UniProtKB-KW"/>
</dbReference>
<dbReference type="InterPro" id="IPR041698">
    <property type="entry name" value="Methyltransf_25"/>
</dbReference>
<dbReference type="Gene3D" id="3.40.50.150">
    <property type="entry name" value="Vaccinia Virus protein VP39"/>
    <property type="match status" value="1"/>
</dbReference>
<keyword evidence="2" id="KW-0489">Methyltransferase</keyword>
<gene>
    <name evidence="2" type="ORF">C7B64_14195</name>
</gene>
<dbReference type="OrthoDB" id="43862at2"/>
<feature type="domain" description="Methyltransferase" evidence="1">
    <location>
        <begin position="54"/>
        <end position="151"/>
    </location>
</feature>
<dbReference type="Proteomes" id="UP000238762">
    <property type="component" value="Unassembled WGS sequence"/>
</dbReference>
<dbReference type="InterPro" id="IPR029063">
    <property type="entry name" value="SAM-dependent_MTases_sf"/>
</dbReference>
<reference evidence="2 3" key="1">
    <citation type="submission" date="2018-02" db="EMBL/GenBank/DDBJ databases">
        <authorList>
            <person name="Cohen D.B."/>
            <person name="Kent A.D."/>
        </authorList>
    </citation>
    <scope>NUCLEOTIDE SEQUENCE [LARGE SCALE GENOMIC DNA]</scope>
    <source>
        <strain evidence="2 3">CCAP 1448/3</strain>
    </source>
</reference>
<dbReference type="CDD" id="cd02440">
    <property type="entry name" value="AdoMet_MTases"/>
    <property type="match status" value="1"/>
</dbReference>
<dbReference type="SUPFAM" id="SSF53335">
    <property type="entry name" value="S-adenosyl-L-methionine-dependent methyltransferases"/>
    <property type="match status" value="1"/>
</dbReference>
<keyword evidence="3" id="KW-1185">Reference proteome</keyword>
<sequence>MTIDQLVKSPITNWETATGHQILAAAGKKSLRPGGKAATEQLFQWADFQPGETVLELACSFGYSAIAIAQRYGVRVTGIEKNPASVARARQNVAAAGLSAKITIIEGDIFQLDQITQQFDAVLAEAILTMQSPLGKAKILAGISDRLKPGGKFLSHELLIKNPAPEIYQALQKAIRVNSTPLPTADWIKACQTAGLNVIQHQNGTMGLLNLKKMLQDEGIADTLKIAWNILKNPVIRRRVLEMRRVWQQYSQDLGYIVLCAQKPTAGAL</sequence>
<accession>A0A2T1C283</accession>